<dbReference type="InterPro" id="IPR007351">
    <property type="entry name" value="YjbR"/>
</dbReference>
<dbReference type="Proteomes" id="UP000004191">
    <property type="component" value="Unassembled WGS sequence"/>
</dbReference>
<dbReference type="RefSeq" id="WP_005399308.1">
    <property type="nucleotide sequence ID" value="NZ_JH601089.1"/>
</dbReference>
<proteinExistence type="predicted"/>
<dbReference type="eggNOG" id="COG2315">
    <property type="taxonomic scope" value="Bacteria"/>
</dbReference>
<name>H3NR33_9FIRM</name>
<dbReference type="Pfam" id="PF04237">
    <property type="entry name" value="YjbR"/>
    <property type="match status" value="1"/>
</dbReference>
<dbReference type="Gene3D" id="3.90.1150.30">
    <property type="match status" value="1"/>
</dbReference>
<sequence length="225" mass="26403">MQIIQEVFQRKRIISNRLIEYGFTIDKETYHYQTEILNGDFTVYIEINHSGEIDAKIIDKMNDEEYVQAYNDSVNNAFVNSVRDEFSNLLSDIADKCIEDILFSSEQANRIVKEIKKKYGVDPEFPWKDKANDKSGIFRHLHNQKWFALIMNIEKGKLTKDENNDLLDAINLKIDPKDGKSLRSRNGIFEAYHMNKKHWITVILDESISDDDVMKLIEKSFELTK</sequence>
<dbReference type="STRING" id="883114.HMPREF9709_01794"/>
<evidence type="ECO:0008006" key="3">
    <source>
        <dbReference type="Google" id="ProtNLM"/>
    </source>
</evidence>
<dbReference type="GeneID" id="96999713"/>
<keyword evidence="2" id="KW-1185">Reference proteome</keyword>
<dbReference type="InterPro" id="IPR038056">
    <property type="entry name" value="YjbR-like_sf"/>
</dbReference>
<dbReference type="PANTHER" id="PTHR35145:SF1">
    <property type="entry name" value="CYTOPLASMIC PROTEIN"/>
    <property type="match status" value="1"/>
</dbReference>
<reference evidence="1 2" key="1">
    <citation type="submission" date="2012-01" db="EMBL/GenBank/DDBJ databases">
        <title>The Genome Sequence of Helcococcus kunzii ATCC 51366.</title>
        <authorList>
            <consortium name="The Broad Institute Genome Sequencing Platform"/>
            <person name="Earl A."/>
            <person name="Ward D."/>
            <person name="Feldgarden M."/>
            <person name="Gevers D."/>
            <person name="Huys G."/>
            <person name="Young S.K."/>
            <person name="Zeng Q."/>
            <person name="Gargeya S."/>
            <person name="Fitzgerald M."/>
            <person name="Haas B."/>
            <person name="Abouelleil A."/>
            <person name="Alvarado L."/>
            <person name="Arachchi H.M."/>
            <person name="Berlin A."/>
            <person name="Chapman S.B."/>
            <person name="Gearin G."/>
            <person name="Goldberg J."/>
            <person name="Griggs A."/>
            <person name="Gujja S."/>
            <person name="Hansen M."/>
            <person name="Heiman D."/>
            <person name="Howarth C."/>
            <person name="Larimer J."/>
            <person name="Lui A."/>
            <person name="MacDonald P.J.P."/>
            <person name="McCowen C."/>
            <person name="Montmayeur A."/>
            <person name="Murphy C."/>
            <person name="Neiman D."/>
            <person name="Pearson M."/>
            <person name="Priest M."/>
            <person name="Roberts A."/>
            <person name="Saif S."/>
            <person name="Shea T."/>
            <person name="Sisk P."/>
            <person name="Stolte C."/>
            <person name="Sykes S."/>
            <person name="Wortman J."/>
            <person name="Nusbaum C."/>
            <person name="Birren B."/>
        </authorList>
    </citation>
    <scope>NUCLEOTIDE SEQUENCE [LARGE SCALE GENOMIC DNA]</scope>
    <source>
        <strain evidence="1 2">ATCC 51366</strain>
    </source>
</reference>
<organism evidence="1 2">
    <name type="scientific">Helcococcus kunzii ATCC 51366</name>
    <dbReference type="NCBI Taxonomy" id="883114"/>
    <lineage>
        <taxon>Bacteria</taxon>
        <taxon>Bacillati</taxon>
        <taxon>Bacillota</taxon>
        <taxon>Tissierellia</taxon>
        <taxon>Tissierellales</taxon>
        <taxon>Peptoniphilaceae</taxon>
        <taxon>Helcococcus</taxon>
    </lineage>
</organism>
<dbReference type="OrthoDB" id="9789813at2"/>
<dbReference type="HOGENOM" id="CLU_105851_3_0_9"/>
<protein>
    <recommendedName>
        <fullName evidence="3">MmcQ family protein</fullName>
    </recommendedName>
</protein>
<evidence type="ECO:0000313" key="1">
    <source>
        <dbReference type="EMBL" id="EHR31838.1"/>
    </source>
</evidence>
<accession>H3NR33</accession>
<dbReference type="PANTHER" id="PTHR35145">
    <property type="entry name" value="CYTOPLASMIC PROTEIN-RELATED"/>
    <property type="match status" value="1"/>
</dbReference>
<evidence type="ECO:0000313" key="2">
    <source>
        <dbReference type="Proteomes" id="UP000004191"/>
    </source>
</evidence>
<comment type="caution">
    <text evidence="1">The sequence shown here is derived from an EMBL/GenBank/DDBJ whole genome shotgun (WGS) entry which is preliminary data.</text>
</comment>
<gene>
    <name evidence="1" type="ORF">HMPREF9709_01794</name>
</gene>
<dbReference type="EMBL" id="AGEI01000033">
    <property type="protein sequence ID" value="EHR31838.1"/>
    <property type="molecule type" value="Genomic_DNA"/>
</dbReference>
<dbReference type="InterPro" id="IPR058532">
    <property type="entry name" value="YjbR/MT2646/Rv2570-like"/>
</dbReference>
<dbReference type="SUPFAM" id="SSF142906">
    <property type="entry name" value="YjbR-like"/>
    <property type="match status" value="1"/>
</dbReference>
<dbReference type="AlphaFoldDB" id="H3NR33"/>